<sequence>MADNEKKTEPVQPLTLDILKKMSASGKSLPSVKPAPLRKDEVTND</sequence>
<feature type="region of interest" description="Disordered" evidence="1">
    <location>
        <begin position="22"/>
        <end position="45"/>
    </location>
</feature>
<evidence type="ECO:0000256" key="1">
    <source>
        <dbReference type="SAM" id="MobiDB-lite"/>
    </source>
</evidence>
<gene>
    <name evidence="2" type="ORF">HDF17_001907</name>
</gene>
<proteinExistence type="predicted"/>
<evidence type="ECO:0000313" key="3">
    <source>
        <dbReference type="Proteomes" id="UP000589520"/>
    </source>
</evidence>
<dbReference type="EMBL" id="JACCCW010000002">
    <property type="protein sequence ID" value="NYF79587.1"/>
    <property type="molecule type" value="Genomic_DNA"/>
</dbReference>
<reference evidence="2 3" key="1">
    <citation type="submission" date="2020-07" db="EMBL/GenBank/DDBJ databases">
        <title>Genomic Encyclopedia of Type Strains, Phase IV (KMG-V): Genome sequencing to study the core and pangenomes of soil and plant-associated prokaryotes.</title>
        <authorList>
            <person name="Whitman W."/>
        </authorList>
    </citation>
    <scope>NUCLEOTIDE SEQUENCE [LARGE SCALE GENOMIC DNA]</scope>
    <source>
        <strain evidence="2 3">X4EP2</strain>
    </source>
</reference>
<evidence type="ECO:0000313" key="2">
    <source>
        <dbReference type="EMBL" id="NYF79587.1"/>
    </source>
</evidence>
<name>A0A7Y9TKV8_9BACT</name>
<protein>
    <submittedName>
        <fullName evidence="2">Uncharacterized protein</fullName>
    </submittedName>
</protein>
<accession>A0A7Y9TKV8</accession>
<dbReference type="Proteomes" id="UP000589520">
    <property type="component" value="Unassembled WGS sequence"/>
</dbReference>
<organism evidence="2 3">
    <name type="scientific">Granulicella arctica</name>
    <dbReference type="NCBI Taxonomy" id="940613"/>
    <lineage>
        <taxon>Bacteria</taxon>
        <taxon>Pseudomonadati</taxon>
        <taxon>Acidobacteriota</taxon>
        <taxon>Terriglobia</taxon>
        <taxon>Terriglobales</taxon>
        <taxon>Acidobacteriaceae</taxon>
        <taxon>Granulicella</taxon>
    </lineage>
</organism>
<keyword evidence="3" id="KW-1185">Reference proteome</keyword>
<dbReference type="AlphaFoldDB" id="A0A7Y9TKV8"/>
<comment type="caution">
    <text evidence="2">The sequence shown here is derived from an EMBL/GenBank/DDBJ whole genome shotgun (WGS) entry which is preliminary data.</text>
</comment>